<feature type="compositionally biased region" description="Pro residues" evidence="1">
    <location>
        <begin position="389"/>
        <end position="398"/>
    </location>
</feature>
<feature type="compositionally biased region" description="Basic and acidic residues" evidence="1">
    <location>
        <begin position="594"/>
        <end position="639"/>
    </location>
</feature>
<feature type="compositionally biased region" description="Basic and acidic residues" evidence="1">
    <location>
        <begin position="714"/>
        <end position="746"/>
    </location>
</feature>
<dbReference type="AlphaFoldDB" id="G3Y4E9"/>
<accession>G3Y4E9</accession>
<feature type="compositionally biased region" description="Polar residues" evidence="1">
    <location>
        <begin position="508"/>
        <end position="521"/>
    </location>
</feature>
<feature type="compositionally biased region" description="Basic and acidic residues" evidence="1">
    <location>
        <begin position="401"/>
        <end position="414"/>
    </location>
</feature>
<comment type="caution">
    <text evidence="2">The sequence shown here is derived from an EMBL/GenBank/DDBJ whole genome shotgun (WGS) entry which is preliminary data.</text>
</comment>
<protein>
    <submittedName>
        <fullName evidence="2">Uncharacterized protein</fullName>
    </submittedName>
</protein>
<feature type="compositionally biased region" description="Basic and acidic residues" evidence="1">
    <location>
        <begin position="224"/>
        <end position="253"/>
    </location>
</feature>
<evidence type="ECO:0000313" key="2">
    <source>
        <dbReference type="EMBL" id="EHA22326.1"/>
    </source>
</evidence>
<organism evidence="2 3">
    <name type="scientific">Aspergillus niger (strain ATCC 1015 / CBS 113.46 / FGSC A1144 / LSHB Ac4 / NCTC 3858a / NRRL 328 / USDA 3528.7)</name>
    <dbReference type="NCBI Taxonomy" id="380704"/>
    <lineage>
        <taxon>Eukaryota</taxon>
        <taxon>Fungi</taxon>
        <taxon>Dikarya</taxon>
        <taxon>Ascomycota</taxon>
        <taxon>Pezizomycotina</taxon>
        <taxon>Eurotiomycetes</taxon>
        <taxon>Eurotiomycetidae</taxon>
        <taxon>Eurotiales</taxon>
        <taxon>Aspergillaceae</taxon>
        <taxon>Aspergillus</taxon>
        <taxon>Aspergillus subgen. Circumdati</taxon>
    </lineage>
</organism>
<feature type="compositionally biased region" description="Low complexity" evidence="1">
    <location>
        <begin position="336"/>
        <end position="345"/>
    </location>
</feature>
<dbReference type="EMBL" id="ACJE01000012">
    <property type="protein sequence ID" value="EHA22326.1"/>
    <property type="molecule type" value="Genomic_DNA"/>
</dbReference>
<dbReference type="HOGENOM" id="CLU_356773_0_0_1"/>
<feature type="compositionally biased region" description="Pro residues" evidence="1">
    <location>
        <begin position="701"/>
        <end position="710"/>
    </location>
</feature>
<feature type="compositionally biased region" description="Basic and acidic residues" evidence="1">
    <location>
        <begin position="118"/>
        <end position="155"/>
    </location>
</feature>
<evidence type="ECO:0000313" key="3">
    <source>
        <dbReference type="Proteomes" id="UP000009038"/>
    </source>
</evidence>
<feature type="compositionally biased region" description="Gly residues" evidence="1">
    <location>
        <begin position="765"/>
        <end position="774"/>
    </location>
</feature>
<gene>
    <name evidence="2" type="ORF">ASPNIDRAFT_45093</name>
</gene>
<feature type="compositionally biased region" description="Basic and acidic residues" evidence="1">
    <location>
        <begin position="266"/>
        <end position="280"/>
    </location>
</feature>
<dbReference type="STRING" id="380704.G3Y4E9"/>
<feature type="compositionally biased region" description="Low complexity" evidence="1">
    <location>
        <begin position="65"/>
        <end position="81"/>
    </location>
</feature>
<feature type="compositionally biased region" description="Basic and acidic residues" evidence="1">
    <location>
        <begin position="647"/>
        <end position="677"/>
    </location>
</feature>
<dbReference type="VEuPathDB" id="FungiDB:ASPNIDRAFT2_45093"/>
<name>G3Y4E9_ASPNA</name>
<reference evidence="2 3" key="1">
    <citation type="journal article" date="2011" name="Genome Res.">
        <title>Comparative genomics of citric-acid-producing Aspergillus niger ATCC 1015 versus enzyme-producing CBS 513.88.</title>
        <authorList>
            <person name="Andersen M.R."/>
            <person name="Salazar M.P."/>
            <person name="Schaap P.J."/>
            <person name="van de Vondervoort P.J."/>
            <person name="Culley D."/>
            <person name="Thykaer J."/>
            <person name="Frisvad J.C."/>
            <person name="Nielsen K.F."/>
            <person name="Albang R."/>
            <person name="Albermann K."/>
            <person name="Berka R.M."/>
            <person name="Braus G.H."/>
            <person name="Braus-Stromeyer S.A."/>
            <person name="Corrochano L.M."/>
            <person name="Dai Z."/>
            <person name="van Dijck P.W."/>
            <person name="Hofmann G."/>
            <person name="Lasure L.L."/>
            <person name="Magnuson J.K."/>
            <person name="Menke H."/>
            <person name="Meijer M."/>
            <person name="Meijer S.L."/>
            <person name="Nielsen J.B."/>
            <person name="Nielsen M.L."/>
            <person name="van Ooyen A.J."/>
            <person name="Pel H.J."/>
            <person name="Poulsen L."/>
            <person name="Samson R.A."/>
            <person name="Stam H."/>
            <person name="Tsang A."/>
            <person name="van den Brink J.M."/>
            <person name="Atkins A."/>
            <person name="Aerts A."/>
            <person name="Shapiro H."/>
            <person name="Pangilinan J."/>
            <person name="Salamov A."/>
            <person name="Lou Y."/>
            <person name="Lindquist E."/>
            <person name="Lucas S."/>
            <person name="Grimwood J."/>
            <person name="Grigoriev I.V."/>
            <person name="Kubicek C.P."/>
            <person name="Martinez D."/>
            <person name="van Peij N.N."/>
            <person name="Roubos J.A."/>
            <person name="Nielsen J."/>
            <person name="Baker S.E."/>
        </authorList>
    </citation>
    <scope>NUCLEOTIDE SEQUENCE [LARGE SCALE GENOMIC DNA]</scope>
    <source>
        <strain evidence="3">ATCC 1015 / CBS 113.46 / FGSC A1144 / LSHB Ac4 / NCTC 3858a / NRRL 328 / USDA 3528.7</strain>
    </source>
</reference>
<proteinExistence type="predicted"/>
<sequence>MADVPLADRTAQKPAETKVSSTSQRDSPATSAQGTEIQASANREQNSNEKDVASARGAHLEADLPARPQAPASPAASQAASKISDSGRPANVPKRPEPERAPSGAQNARAQAQGPHRFNREDKLPPRPDLLEDRRDRHQDYPRGGRFGGDHDYSRPFDPAMGDGRPYPRGDRDYPRQPMDEPFRGFPHRDGRPARDADWPDRSGRLRPDAREGPPNVRSVPPTHPDRAGMIDDHPEGFRRGETGRQDRDDRRNLQQRALSPPRMEPLGRPERFPADDRRGANFAHPHARNEDMPTGPRSERYGRPSMDGADSRDTVTGIDMNHGRLRQPEPPTDVPSGPRGRNNAGRGGRNVPGSQHSQGQPAAGAMAPTERQPPTGPGRQGLRNAPDQPAPTGPSSPGPEKLDTSGIHPDRLKVLQQQPQENTYGGGQRPHHGSSPASIVPPSGPRSGLGPPSGPAAMPRGPPSGPGFGGERGRGDKRFAGINNMLQQSGGLPDRGPGPTIRGRGANRQSGAMNAPSPQSARPPTPVAQEEGGRGGPASQGRPDLMAGRSSGAPYGEEDGHPRSRPGGSRGEPAEESSAESRRSQRFSSGTYPERERERERDRERRGGDEEGSRSSSRREEHRDRNRDYERERSRRSDAGGAPGGPREERYESREASRRGPGAREDNRRRRDREEGSDIAPSSQEHEGRLRPPSSLGGQGPPPPPPPPLAAGEDDRRWGGGRELRDRERDRNRDRPRERDYHREGAPSGPHRKRNRPGDEGGHGDGGGRGGMRMGSESKRPRRGA</sequence>
<feature type="compositionally biased region" description="Basic and acidic residues" evidence="1">
    <location>
        <begin position="166"/>
        <end position="212"/>
    </location>
</feature>
<dbReference type="OrthoDB" id="10512839at2759"/>
<feature type="compositionally biased region" description="Polar residues" evidence="1">
    <location>
        <begin position="18"/>
        <end position="45"/>
    </location>
</feature>
<feature type="region of interest" description="Disordered" evidence="1">
    <location>
        <begin position="1"/>
        <end position="786"/>
    </location>
</feature>
<evidence type="ECO:0000256" key="1">
    <source>
        <dbReference type="SAM" id="MobiDB-lite"/>
    </source>
</evidence>
<feature type="compositionally biased region" description="Basic and acidic residues" evidence="1">
    <location>
        <begin position="46"/>
        <end position="64"/>
    </location>
</feature>
<feature type="compositionally biased region" description="Basic and acidic residues" evidence="1">
    <location>
        <begin position="288"/>
        <end position="303"/>
    </location>
</feature>
<dbReference type="Proteomes" id="UP000009038">
    <property type="component" value="Unassembled WGS sequence"/>
</dbReference>